<dbReference type="Pfam" id="PF12000">
    <property type="entry name" value="Glyco_trans_4_3"/>
    <property type="match status" value="1"/>
</dbReference>
<gene>
    <name evidence="4" type="ORF">BLTE_13830</name>
</gene>
<dbReference type="OrthoDB" id="9793726at2"/>
<dbReference type="InterPro" id="IPR022623">
    <property type="entry name" value="Glyco_trans_4"/>
</dbReference>
<accession>A0A348FZG5</accession>
<dbReference type="Proteomes" id="UP000266934">
    <property type="component" value="Chromosome"/>
</dbReference>
<organism evidence="4 5">
    <name type="scientific">Blastochloris tepida</name>
    <dbReference type="NCBI Taxonomy" id="2233851"/>
    <lineage>
        <taxon>Bacteria</taxon>
        <taxon>Pseudomonadati</taxon>
        <taxon>Pseudomonadota</taxon>
        <taxon>Alphaproteobacteria</taxon>
        <taxon>Hyphomicrobiales</taxon>
        <taxon>Blastochloridaceae</taxon>
        <taxon>Blastochloris</taxon>
    </lineage>
</organism>
<proteinExistence type="predicted"/>
<reference evidence="4 5" key="1">
    <citation type="submission" date="2018-08" db="EMBL/GenBank/DDBJ databases">
        <title>Complete genome sequencing of Blastochloris tepida GI.</title>
        <authorList>
            <person name="Tsukatani Y."/>
            <person name="Mori H."/>
        </authorList>
    </citation>
    <scope>NUCLEOTIDE SEQUENCE [LARGE SCALE GENOMIC DNA]</scope>
    <source>
        <strain evidence="4 5">GI</strain>
    </source>
</reference>
<keyword evidence="1 4" id="KW-0808">Transferase</keyword>
<dbReference type="EMBL" id="AP018907">
    <property type="protein sequence ID" value="BBF92698.1"/>
    <property type="molecule type" value="Genomic_DNA"/>
</dbReference>
<evidence type="ECO:0000256" key="2">
    <source>
        <dbReference type="SAM" id="MobiDB-lite"/>
    </source>
</evidence>
<dbReference type="Gene3D" id="3.40.50.2000">
    <property type="entry name" value="Glycogen Phosphorylase B"/>
    <property type="match status" value="2"/>
</dbReference>
<sequence length="438" mass="48440">MKILFVHTNFPAQYRHLANRLARQPGIQMAAIGSVTARPVEGVKLVRYPGFDGDVSLTHPFARRFDLECRRAEQVLYALSSLNAGGFVPDMIMGHPGWGECLPVRTIFPKAKLFVYCEFYYGVEGRDVGFDAEFPSTGVDGHVGLHLKNATTLLALADCDRGISPTQWQKSTYPEAFRERIDVVHEGVDVDVVKPRPDAVFPLRNGRRLTRADEVVTFVARNLEPLRGYHVFMRALPRILAARPNAQVLIIGGDGTSYGASPPAGTTWRERFLAEVAGRLDMRRVHFTGPLPYEQYLAALRVSTAHVYLTYPFVLSWSLIEAMSAGCLIVGSDTAPVREVIDGSNGMLVPFFDTAQLAERVIDALANRAHHEGLRRRARETAVERFDLERRCLPEMLRLLEIPAGGASVAGPRVFLPRGERGGGEGRLPAAASTLQRP</sequence>
<dbReference type="AlphaFoldDB" id="A0A348FZG5"/>
<dbReference type="SUPFAM" id="SSF53756">
    <property type="entry name" value="UDP-Glycosyltransferase/glycogen phosphorylase"/>
    <property type="match status" value="1"/>
</dbReference>
<dbReference type="PANTHER" id="PTHR46401">
    <property type="entry name" value="GLYCOSYLTRANSFERASE WBBK-RELATED"/>
    <property type="match status" value="1"/>
</dbReference>
<dbReference type="Pfam" id="PF13692">
    <property type="entry name" value="Glyco_trans_1_4"/>
    <property type="match status" value="1"/>
</dbReference>
<dbReference type="PANTHER" id="PTHR46401:SF2">
    <property type="entry name" value="GLYCOSYLTRANSFERASE WBBK-RELATED"/>
    <property type="match status" value="1"/>
</dbReference>
<evidence type="ECO:0000256" key="1">
    <source>
        <dbReference type="ARBA" id="ARBA00022679"/>
    </source>
</evidence>
<evidence type="ECO:0000259" key="3">
    <source>
        <dbReference type="Pfam" id="PF12000"/>
    </source>
</evidence>
<evidence type="ECO:0000313" key="5">
    <source>
        <dbReference type="Proteomes" id="UP000266934"/>
    </source>
</evidence>
<dbReference type="RefSeq" id="WP_126398770.1">
    <property type="nucleotide sequence ID" value="NZ_AP018907.1"/>
</dbReference>
<protein>
    <submittedName>
        <fullName evidence="4">Glycosyl transferase</fullName>
    </submittedName>
</protein>
<feature type="domain" description="Glycosyl transferase family 4" evidence="3">
    <location>
        <begin position="26"/>
        <end position="192"/>
    </location>
</feature>
<name>A0A348FZG5_9HYPH</name>
<dbReference type="GO" id="GO:0009103">
    <property type="term" value="P:lipopolysaccharide biosynthetic process"/>
    <property type="evidence" value="ECO:0007669"/>
    <property type="project" value="TreeGrafter"/>
</dbReference>
<dbReference type="KEGG" id="blag:BLTE_13830"/>
<evidence type="ECO:0000313" key="4">
    <source>
        <dbReference type="EMBL" id="BBF92698.1"/>
    </source>
</evidence>
<keyword evidence="5" id="KW-1185">Reference proteome</keyword>
<feature type="region of interest" description="Disordered" evidence="2">
    <location>
        <begin position="416"/>
        <end position="438"/>
    </location>
</feature>
<dbReference type="GO" id="GO:0016757">
    <property type="term" value="F:glycosyltransferase activity"/>
    <property type="evidence" value="ECO:0007669"/>
    <property type="project" value="TreeGrafter"/>
</dbReference>